<name>A0A3P7MVZ0_9BILA</name>
<gene>
    <name evidence="1" type="ORF">GPUH_LOCUS13516</name>
</gene>
<sequence>MHPEHVLDTKNDQKMARKELKSGKMGTEKVAGDLGDCSALKKDNYWINEVDALFMEVLKNPRLRNFVCVNTNGAEVLCDISRYLAYIMTAEEVSERLRMPLSEVTPQCFDIVHEEQAKELYGKLVAMNGLEHIANSKIPEPPTYTNGWK</sequence>
<dbReference type="EMBL" id="UYRT01080295">
    <property type="protein sequence ID" value="VDN22451.1"/>
    <property type="molecule type" value="Genomic_DNA"/>
</dbReference>
<protein>
    <submittedName>
        <fullName evidence="1">Uncharacterized protein</fullName>
    </submittedName>
</protein>
<keyword evidence="2" id="KW-1185">Reference proteome</keyword>
<reference evidence="1 2" key="1">
    <citation type="submission" date="2018-11" db="EMBL/GenBank/DDBJ databases">
        <authorList>
            <consortium name="Pathogen Informatics"/>
        </authorList>
    </citation>
    <scope>NUCLEOTIDE SEQUENCE [LARGE SCALE GENOMIC DNA]</scope>
</reference>
<dbReference type="Proteomes" id="UP000271098">
    <property type="component" value="Unassembled WGS sequence"/>
</dbReference>
<dbReference type="AlphaFoldDB" id="A0A3P7MVZ0"/>
<dbReference type="OrthoDB" id="5851173at2759"/>
<accession>A0A3P7MVZ0</accession>
<evidence type="ECO:0000313" key="1">
    <source>
        <dbReference type="EMBL" id="VDN22451.1"/>
    </source>
</evidence>
<proteinExistence type="predicted"/>
<organism evidence="1 2">
    <name type="scientific">Gongylonema pulchrum</name>
    <dbReference type="NCBI Taxonomy" id="637853"/>
    <lineage>
        <taxon>Eukaryota</taxon>
        <taxon>Metazoa</taxon>
        <taxon>Ecdysozoa</taxon>
        <taxon>Nematoda</taxon>
        <taxon>Chromadorea</taxon>
        <taxon>Rhabditida</taxon>
        <taxon>Spirurina</taxon>
        <taxon>Spiruromorpha</taxon>
        <taxon>Spiruroidea</taxon>
        <taxon>Gongylonematidae</taxon>
        <taxon>Gongylonema</taxon>
    </lineage>
</organism>
<evidence type="ECO:0000313" key="2">
    <source>
        <dbReference type="Proteomes" id="UP000271098"/>
    </source>
</evidence>